<dbReference type="EMBL" id="ASHR01000025">
    <property type="protein sequence ID" value="ERG64232.1"/>
    <property type="molecule type" value="Genomic_DNA"/>
</dbReference>
<dbReference type="PANTHER" id="PTHR12286">
    <property type="entry name" value="SACCHAROPINE DEHYDROGENASE-LIKE OXIDOREDUCTASE"/>
    <property type="match status" value="1"/>
</dbReference>
<protein>
    <recommendedName>
        <fullName evidence="1">Saccharopine dehydrogenase NADP binding domain-containing protein</fullName>
    </recommendedName>
</protein>
<reference evidence="2 3" key="1">
    <citation type="journal article" date="2013" name="Genome Announc.">
        <title>First draft genome sequence from a member of the genus agrococcus, isolated from modern microbialites.</title>
        <authorList>
            <person name="White R.A.III."/>
            <person name="Grassa C.J."/>
            <person name="Suttle C.A."/>
        </authorList>
    </citation>
    <scope>NUCLEOTIDE SEQUENCE [LARGE SCALE GENOMIC DNA]</scope>
    <source>
        <strain evidence="2 3">RW1</strain>
    </source>
</reference>
<dbReference type="RefSeq" id="WP_021010653.1">
    <property type="nucleotide sequence ID" value="NZ_ASHR01000025.1"/>
</dbReference>
<dbReference type="PANTHER" id="PTHR12286:SF5">
    <property type="entry name" value="SACCHAROPINE DEHYDROGENASE-LIKE OXIDOREDUCTASE"/>
    <property type="match status" value="1"/>
</dbReference>
<dbReference type="InterPro" id="IPR051276">
    <property type="entry name" value="Saccharopine_DH-like_oxidrdct"/>
</dbReference>
<dbReference type="GO" id="GO:0009247">
    <property type="term" value="P:glycolipid biosynthetic process"/>
    <property type="evidence" value="ECO:0007669"/>
    <property type="project" value="TreeGrafter"/>
</dbReference>
<keyword evidence="3" id="KW-1185">Reference proteome</keyword>
<sequence length="405" mass="42114">MRELDLILYGATGFVGRLVAEHLAAAAPADLRVGLAGRSIERLERVRAGLGPAGSEWLLALADSGDPASLRSLAERSRVVVSTVGPYLRHGLPLAEACADAGTDYLDLTGEVLFVRELVERCHERAEASGARLVVSSGFDSVPSDLSVHVLAALAAELGAGGLTDTTLRVRELSGGISGGTIDSLRAQLERAQGEPRLRAILADPAALTGGVPVRASADASRHFRDAETGEWAAPFVMASYNTRLVLRSHALRGRGYGDRFRYREIVPTGRGVGGKLRAAGLAAGVTALAAAMATPGLRHLVDAALPAPGEGPSEEVRERGRFRMVTSARTERGDRLEATFAAQGDPGYAATSVMLGEAALALAVDGERCSPTGGVLTPATAMGDVLVERLQAQGFTIDARALGG</sequence>
<dbReference type="GO" id="GO:0005886">
    <property type="term" value="C:plasma membrane"/>
    <property type="evidence" value="ECO:0007669"/>
    <property type="project" value="TreeGrafter"/>
</dbReference>
<feature type="domain" description="Saccharopine dehydrogenase NADP binding" evidence="1">
    <location>
        <begin position="7"/>
        <end position="131"/>
    </location>
</feature>
<gene>
    <name evidence="2" type="ORF">L332_07175</name>
</gene>
<proteinExistence type="predicted"/>
<evidence type="ECO:0000313" key="3">
    <source>
        <dbReference type="Proteomes" id="UP000016462"/>
    </source>
</evidence>
<dbReference type="AlphaFoldDB" id="U1LQC3"/>
<evidence type="ECO:0000313" key="2">
    <source>
        <dbReference type="EMBL" id="ERG64232.1"/>
    </source>
</evidence>
<dbReference type="SUPFAM" id="SSF51735">
    <property type="entry name" value="NAD(P)-binding Rossmann-fold domains"/>
    <property type="match status" value="1"/>
</dbReference>
<comment type="caution">
    <text evidence="2">The sequence shown here is derived from an EMBL/GenBank/DDBJ whole genome shotgun (WGS) entry which is preliminary data.</text>
</comment>
<dbReference type="Pfam" id="PF03435">
    <property type="entry name" value="Sacchrp_dh_NADP"/>
    <property type="match status" value="1"/>
</dbReference>
<name>U1LQC3_9MICO</name>
<evidence type="ECO:0000259" key="1">
    <source>
        <dbReference type="Pfam" id="PF03435"/>
    </source>
</evidence>
<dbReference type="InterPro" id="IPR005097">
    <property type="entry name" value="Sacchrp_dh_NADP-bd"/>
</dbReference>
<dbReference type="InterPro" id="IPR036291">
    <property type="entry name" value="NAD(P)-bd_dom_sf"/>
</dbReference>
<dbReference type="Gene3D" id="3.40.50.720">
    <property type="entry name" value="NAD(P)-binding Rossmann-like Domain"/>
    <property type="match status" value="1"/>
</dbReference>
<dbReference type="Proteomes" id="UP000016462">
    <property type="component" value="Unassembled WGS sequence"/>
</dbReference>
<accession>U1LQC3</accession>
<organism evidence="2 3">
    <name type="scientific">Agrococcus pavilionensis RW1</name>
    <dbReference type="NCBI Taxonomy" id="1330458"/>
    <lineage>
        <taxon>Bacteria</taxon>
        <taxon>Bacillati</taxon>
        <taxon>Actinomycetota</taxon>
        <taxon>Actinomycetes</taxon>
        <taxon>Micrococcales</taxon>
        <taxon>Microbacteriaceae</taxon>
        <taxon>Agrococcus</taxon>
    </lineage>
</organism>
<dbReference type="OrthoDB" id="4369409at2"/>